<organism evidence="5 6">
    <name type="scientific">Rhipicephalus microplus</name>
    <name type="common">Cattle tick</name>
    <name type="synonym">Boophilus microplus</name>
    <dbReference type="NCBI Taxonomy" id="6941"/>
    <lineage>
        <taxon>Eukaryota</taxon>
        <taxon>Metazoa</taxon>
        <taxon>Ecdysozoa</taxon>
        <taxon>Arthropoda</taxon>
        <taxon>Chelicerata</taxon>
        <taxon>Arachnida</taxon>
        <taxon>Acari</taxon>
        <taxon>Parasitiformes</taxon>
        <taxon>Ixodida</taxon>
        <taxon>Ixodoidea</taxon>
        <taxon>Ixodidae</taxon>
        <taxon>Rhipicephalinae</taxon>
        <taxon>Rhipicephalus</taxon>
        <taxon>Boophilus</taxon>
    </lineage>
</organism>
<feature type="domain" description="Peptidase M13 N-terminal" evidence="4">
    <location>
        <begin position="278"/>
        <end position="652"/>
    </location>
</feature>
<feature type="region of interest" description="Disordered" evidence="2">
    <location>
        <begin position="1"/>
        <end position="96"/>
    </location>
</feature>
<evidence type="ECO:0000256" key="2">
    <source>
        <dbReference type="SAM" id="MobiDB-lite"/>
    </source>
</evidence>
<dbReference type="SUPFAM" id="SSF55486">
    <property type="entry name" value="Metalloproteases ('zincins'), catalytic domain"/>
    <property type="match status" value="1"/>
</dbReference>
<gene>
    <name evidence="5" type="ORF">HPB51_008319</name>
</gene>
<dbReference type="Proteomes" id="UP000821866">
    <property type="component" value="Chromosome 1"/>
</dbReference>
<dbReference type="InterPro" id="IPR024079">
    <property type="entry name" value="MetalloPept_cat_dom_sf"/>
</dbReference>
<reference evidence="5" key="2">
    <citation type="submission" date="2021-09" db="EMBL/GenBank/DDBJ databases">
        <authorList>
            <person name="Jia N."/>
            <person name="Wang J."/>
            <person name="Shi W."/>
            <person name="Du L."/>
            <person name="Sun Y."/>
            <person name="Zhan W."/>
            <person name="Jiang J."/>
            <person name="Wang Q."/>
            <person name="Zhang B."/>
            <person name="Ji P."/>
            <person name="Sakyi L.B."/>
            <person name="Cui X."/>
            <person name="Yuan T."/>
            <person name="Jiang B."/>
            <person name="Yang W."/>
            <person name="Lam T.T.-Y."/>
            <person name="Chang Q."/>
            <person name="Ding S."/>
            <person name="Wang X."/>
            <person name="Zhu J."/>
            <person name="Ruan X."/>
            <person name="Zhao L."/>
            <person name="Wei J."/>
            <person name="Que T."/>
            <person name="Du C."/>
            <person name="Cheng J."/>
            <person name="Dai P."/>
            <person name="Han X."/>
            <person name="Huang E."/>
            <person name="Gao Y."/>
            <person name="Liu J."/>
            <person name="Shao H."/>
            <person name="Ye R."/>
            <person name="Li L."/>
            <person name="Wei W."/>
            <person name="Wang X."/>
            <person name="Wang C."/>
            <person name="Huo Q."/>
            <person name="Li W."/>
            <person name="Guo W."/>
            <person name="Chen H."/>
            <person name="Chen S."/>
            <person name="Zhou L."/>
            <person name="Zhou L."/>
            <person name="Ni X."/>
            <person name="Tian J."/>
            <person name="Zhou Y."/>
            <person name="Sheng Y."/>
            <person name="Liu T."/>
            <person name="Pan Y."/>
            <person name="Xia L."/>
            <person name="Li J."/>
            <person name="Zhao F."/>
            <person name="Cao W."/>
        </authorList>
    </citation>
    <scope>NUCLEOTIDE SEQUENCE</scope>
    <source>
        <strain evidence="5">Rmic-2018</strain>
        <tissue evidence="5">Larvae</tissue>
    </source>
</reference>
<dbReference type="PANTHER" id="PTHR11733:SF241">
    <property type="entry name" value="GH26575P-RELATED"/>
    <property type="match status" value="1"/>
</dbReference>
<dbReference type="OrthoDB" id="6482886at2759"/>
<protein>
    <recommendedName>
        <fullName evidence="4">Peptidase M13 N-terminal domain-containing protein</fullName>
    </recommendedName>
</protein>
<feature type="region of interest" description="Disordered" evidence="2">
    <location>
        <begin position="139"/>
        <end position="160"/>
    </location>
</feature>
<dbReference type="PROSITE" id="PS51885">
    <property type="entry name" value="NEPRILYSIN"/>
    <property type="match status" value="1"/>
</dbReference>
<feature type="compositionally biased region" description="Basic and acidic residues" evidence="2">
    <location>
        <begin position="1"/>
        <end position="18"/>
    </location>
</feature>
<feature type="compositionally biased region" description="Polar residues" evidence="2">
    <location>
        <begin position="139"/>
        <end position="152"/>
    </location>
</feature>
<keyword evidence="3" id="KW-0812">Transmembrane</keyword>
<feature type="compositionally biased region" description="Polar residues" evidence="2">
    <location>
        <begin position="179"/>
        <end position="194"/>
    </location>
</feature>
<dbReference type="Gene3D" id="1.10.1380.10">
    <property type="entry name" value="Neutral endopeptidase , domain2"/>
    <property type="match status" value="1"/>
</dbReference>
<comment type="similarity">
    <text evidence="1">Belongs to the peptidase M13 family.</text>
</comment>
<feature type="compositionally biased region" description="Basic residues" evidence="2">
    <location>
        <begin position="70"/>
        <end position="84"/>
    </location>
</feature>
<evidence type="ECO:0000313" key="5">
    <source>
        <dbReference type="EMBL" id="KAH8039726.1"/>
    </source>
</evidence>
<dbReference type="GO" id="GO:0016485">
    <property type="term" value="P:protein processing"/>
    <property type="evidence" value="ECO:0007669"/>
    <property type="project" value="TreeGrafter"/>
</dbReference>
<dbReference type="Pfam" id="PF05649">
    <property type="entry name" value="Peptidase_M13_N"/>
    <property type="match status" value="1"/>
</dbReference>
<feature type="transmembrane region" description="Helical" evidence="3">
    <location>
        <begin position="221"/>
        <end position="241"/>
    </location>
</feature>
<feature type="region of interest" description="Disordered" evidence="2">
    <location>
        <begin position="179"/>
        <end position="207"/>
    </location>
</feature>
<keyword evidence="6" id="KW-1185">Reference proteome</keyword>
<dbReference type="EMBL" id="JABSTU010000001">
    <property type="protein sequence ID" value="KAH8039726.1"/>
    <property type="molecule type" value="Genomic_DNA"/>
</dbReference>
<accession>A0A9J6EYY5</accession>
<dbReference type="PANTHER" id="PTHR11733">
    <property type="entry name" value="ZINC METALLOPROTEASE FAMILY M13 NEPRILYSIN-RELATED"/>
    <property type="match status" value="1"/>
</dbReference>
<dbReference type="InterPro" id="IPR008753">
    <property type="entry name" value="Peptidase_M13_N"/>
</dbReference>
<evidence type="ECO:0000259" key="4">
    <source>
        <dbReference type="Pfam" id="PF05649"/>
    </source>
</evidence>
<reference evidence="5" key="1">
    <citation type="journal article" date="2020" name="Cell">
        <title>Large-Scale Comparative Analyses of Tick Genomes Elucidate Their Genetic Diversity and Vector Capacities.</title>
        <authorList>
            <consortium name="Tick Genome and Microbiome Consortium (TIGMIC)"/>
            <person name="Jia N."/>
            <person name="Wang J."/>
            <person name="Shi W."/>
            <person name="Du L."/>
            <person name="Sun Y."/>
            <person name="Zhan W."/>
            <person name="Jiang J.F."/>
            <person name="Wang Q."/>
            <person name="Zhang B."/>
            <person name="Ji P."/>
            <person name="Bell-Sakyi L."/>
            <person name="Cui X.M."/>
            <person name="Yuan T.T."/>
            <person name="Jiang B.G."/>
            <person name="Yang W.F."/>
            <person name="Lam T.T."/>
            <person name="Chang Q.C."/>
            <person name="Ding S.J."/>
            <person name="Wang X.J."/>
            <person name="Zhu J.G."/>
            <person name="Ruan X.D."/>
            <person name="Zhao L."/>
            <person name="Wei J.T."/>
            <person name="Ye R.Z."/>
            <person name="Que T.C."/>
            <person name="Du C.H."/>
            <person name="Zhou Y.H."/>
            <person name="Cheng J.X."/>
            <person name="Dai P.F."/>
            <person name="Guo W.B."/>
            <person name="Han X.H."/>
            <person name="Huang E.J."/>
            <person name="Li L.F."/>
            <person name="Wei W."/>
            <person name="Gao Y.C."/>
            <person name="Liu J.Z."/>
            <person name="Shao H.Z."/>
            <person name="Wang X."/>
            <person name="Wang C.C."/>
            <person name="Yang T.C."/>
            <person name="Huo Q.B."/>
            <person name="Li W."/>
            <person name="Chen H.Y."/>
            <person name="Chen S.E."/>
            <person name="Zhou L.G."/>
            <person name="Ni X.B."/>
            <person name="Tian J.H."/>
            <person name="Sheng Y."/>
            <person name="Liu T."/>
            <person name="Pan Y.S."/>
            <person name="Xia L.Y."/>
            <person name="Li J."/>
            <person name="Zhao F."/>
            <person name="Cao W.C."/>
        </authorList>
    </citation>
    <scope>NUCLEOTIDE SEQUENCE</scope>
    <source>
        <strain evidence="5">Rmic-2018</strain>
    </source>
</reference>
<keyword evidence="3" id="KW-1133">Transmembrane helix</keyword>
<dbReference type="InterPro" id="IPR042089">
    <property type="entry name" value="Peptidase_M13_dom_2"/>
</dbReference>
<dbReference type="VEuPathDB" id="VectorBase:LOC119165031"/>
<feature type="compositionally biased region" description="Polar residues" evidence="2">
    <location>
        <begin position="21"/>
        <end position="35"/>
    </location>
</feature>
<comment type="caution">
    <text evidence="5">The sequence shown here is derived from an EMBL/GenBank/DDBJ whole genome shotgun (WGS) entry which is preliminary data.</text>
</comment>
<name>A0A9J6EYY5_RHIMP</name>
<dbReference type="InterPro" id="IPR000718">
    <property type="entry name" value="Peptidase_M13"/>
</dbReference>
<keyword evidence="3" id="KW-0472">Membrane</keyword>
<dbReference type="GO" id="GO:0005886">
    <property type="term" value="C:plasma membrane"/>
    <property type="evidence" value="ECO:0007669"/>
    <property type="project" value="TreeGrafter"/>
</dbReference>
<proteinExistence type="inferred from homology"/>
<dbReference type="Gene3D" id="3.40.390.10">
    <property type="entry name" value="Collagenase (Catalytic Domain)"/>
    <property type="match status" value="2"/>
</dbReference>
<dbReference type="OMA" id="SCLRPEF"/>
<dbReference type="AlphaFoldDB" id="A0A9J6EYY5"/>
<evidence type="ECO:0000256" key="1">
    <source>
        <dbReference type="ARBA" id="ARBA00007357"/>
    </source>
</evidence>
<dbReference type="GO" id="GO:0004222">
    <property type="term" value="F:metalloendopeptidase activity"/>
    <property type="evidence" value="ECO:0007669"/>
    <property type="project" value="InterPro"/>
</dbReference>
<evidence type="ECO:0000313" key="6">
    <source>
        <dbReference type="Proteomes" id="UP000821866"/>
    </source>
</evidence>
<sequence length="886" mass="99501">MKKEKDVGLVPFRSHEPLRQFSKTTCRMNEQSKVARSSPCLTDRSRTPKSKGASVIPSDDSSAGTESKKPRSSRKKASQQRLAKKSLAEDSGSGANMAADNLGYGRIHPRPLGIKVTAQGSALTDHSETGVPIRPVKTAQSMTKPHSQTSRETSGRAPLGRRSLTWTNTSAMQRSGFATRTSGEFSSQLSQPQAAGTPMKDSSLLRSRRGARCRSKATCKWVAAEAAAIMTITCALLLYLLPLSAVTGALRDSWPCNTQSCRDQAEAIPAWVNDSIAPCDDFEAYACSRWTPSIDHARGGTAMMGHAGYSWIQEFRRRLDEGANSLPIAKRLAILFDSCLRGRTSEEDSREVYEIREFMRGLKIPWPEPPLPGVDPLGVMLDLVFNWDINIWFRVDLSRHTTDSIDRRNLLLQPAMVLSSRWLNVAGILHTDKFVDYWSGFHREFAPNETMRPLGAILNIRRMQKTIYLDFVHVENSELKHPTNTLLKDIDSYTPHISTRRWTDVLNENLVGHGKFVSSDGVTTMDAELLAVVDRMFANFSHEQLLDHVSWELLQIIAPLAGTELRVAKYGSARQAEIMGNNYCSTQIERAYRWLVTAVALLPWFDATARAFLHGQLVNITEAAISKVNGIPWADSESVKMVASKLRNQRTLIWPPYEPLDEKVLCEAFDSWFYENATFAQHWIRSVTRWHHMRTSPSYKRSDDSPRSYAFPHFEYDPLSNVVRVAASALFPPWYQAAGSRAALYGAIGFTFAREIIKALDVPAFDRHGRYLHTWPTEIWREASAKKTSCLRPEFDSVFPEIPALEVAHAAFLASSSDDAAISRQWSAERVFFVTACFAMCNLPKTLGRFRADCNKAFRNFAPFAAAFKCPLNSRMNPEKKCSYFD</sequence>
<evidence type="ECO:0000256" key="3">
    <source>
        <dbReference type="SAM" id="Phobius"/>
    </source>
</evidence>